<evidence type="ECO:0000256" key="1">
    <source>
        <dbReference type="ARBA" id="ARBA00004196"/>
    </source>
</evidence>
<comment type="caution">
    <text evidence="7">The sequence shown here is derived from an EMBL/GenBank/DDBJ whole genome shotgun (WGS) entry which is preliminary data.</text>
</comment>
<dbReference type="InterPro" id="IPR000914">
    <property type="entry name" value="SBP_5_dom"/>
</dbReference>
<dbReference type="Proteomes" id="UP000537126">
    <property type="component" value="Unassembled WGS sequence"/>
</dbReference>
<dbReference type="Gene3D" id="3.90.76.10">
    <property type="entry name" value="Dipeptide-binding Protein, Domain 1"/>
    <property type="match status" value="1"/>
</dbReference>
<gene>
    <name evidence="7" type="ORF">FHS56_001926</name>
</gene>
<dbReference type="InterPro" id="IPR030678">
    <property type="entry name" value="Peptide/Ni-bd"/>
</dbReference>
<keyword evidence="8" id="KW-1185">Reference proteome</keyword>
<evidence type="ECO:0000256" key="5">
    <source>
        <dbReference type="SAM" id="SignalP"/>
    </source>
</evidence>
<name>A0A846MS91_9BACT</name>
<dbReference type="AlphaFoldDB" id="A0A846MS91"/>
<evidence type="ECO:0000256" key="3">
    <source>
        <dbReference type="ARBA" id="ARBA00022448"/>
    </source>
</evidence>
<dbReference type="GO" id="GO:0015833">
    <property type="term" value="P:peptide transport"/>
    <property type="evidence" value="ECO:0007669"/>
    <property type="project" value="TreeGrafter"/>
</dbReference>
<evidence type="ECO:0000313" key="8">
    <source>
        <dbReference type="Proteomes" id="UP000537126"/>
    </source>
</evidence>
<dbReference type="RefSeq" id="WP_166920050.1">
    <property type="nucleotide sequence ID" value="NZ_JAASRN010000002.1"/>
</dbReference>
<dbReference type="PANTHER" id="PTHR30290:SF10">
    <property type="entry name" value="PERIPLASMIC OLIGOPEPTIDE-BINDING PROTEIN-RELATED"/>
    <property type="match status" value="1"/>
</dbReference>
<dbReference type="SUPFAM" id="SSF53850">
    <property type="entry name" value="Periplasmic binding protein-like II"/>
    <property type="match status" value="1"/>
</dbReference>
<keyword evidence="4 5" id="KW-0732">Signal</keyword>
<evidence type="ECO:0000259" key="6">
    <source>
        <dbReference type="Pfam" id="PF00496"/>
    </source>
</evidence>
<dbReference type="PIRSF" id="PIRSF002741">
    <property type="entry name" value="MppA"/>
    <property type="match status" value="1"/>
</dbReference>
<feature type="chain" id="PRO_5032892540" evidence="5">
    <location>
        <begin position="22"/>
        <end position="590"/>
    </location>
</feature>
<organism evidence="7 8">
    <name type="scientific">Thermonema lapsum</name>
    <dbReference type="NCBI Taxonomy" id="28195"/>
    <lineage>
        <taxon>Bacteria</taxon>
        <taxon>Pseudomonadati</taxon>
        <taxon>Bacteroidota</taxon>
        <taxon>Cytophagia</taxon>
        <taxon>Cytophagales</taxon>
        <taxon>Thermonemataceae</taxon>
        <taxon>Thermonema</taxon>
    </lineage>
</organism>
<comment type="similarity">
    <text evidence="2">Belongs to the bacterial solute-binding protein 5 family.</text>
</comment>
<dbReference type="GO" id="GO:0030288">
    <property type="term" value="C:outer membrane-bounded periplasmic space"/>
    <property type="evidence" value="ECO:0007669"/>
    <property type="project" value="UniProtKB-ARBA"/>
</dbReference>
<evidence type="ECO:0000256" key="2">
    <source>
        <dbReference type="ARBA" id="ARBA00005695"/>
    </source>
</evidence>
<keyword evidence="3" id="KW-0813">Transport</keyword>
<dbReference type="Gene3D" id="3.10.105.10">
    <property type="entry name" value="Dipeptide-binding Protein, Domain 3"/>
    <property type="match status" value="1"/>
</dbReference>
<protein>
    <submittedName>
        <fullName evidence="7">Peptide/nickel transport system substrate-binding protein</fullName>
    </submittedName>
</protein>
<proteinExistence type="inferred from homology"/>
<dbReference type="CDD" id="cd00995">
    <property type="entry name" value="PBP2_NikA_DppA_OppA_like"/>
    <property type="match status" value="1"/>
</dbReference>
<accession>A0A846MS91</accession>
<dbReference type="GO" id="GO:0043190">
    <property type="term" value="C:ATP-binding cassette (ABC) transporter complex"/>
    <property type="evidence" value="ECO:0007669"/>
    <property type="project" value="InterPro"/>
</dbReference>
<dbReference type="PROSITE" id="PS51257">
    <property type="entry name" value="PROKAR_LIPOPROTEIN"/>
    <property type="match status" value="1"/>
</dbReference>
<reference evidence="7 8" key="1">
    <citation type="submission" date="2020-03" db="EMBL/GenBank/DDBJ databases">
        <title>Genomic Encyclopedia of Type Strains, Phase IV (KMG-IV): sequencing the most valuable type-strain genomes for metagenomic binning, comparative biology and taxonomic classification.</title>
        <authorList>
            <person name="Goeker M."/>
        </authorList>
    </citation>
    <scope>NUCLEOTIDE SEQUENCE [LARGE SCALE GENOMIC DNA]</scope>
    <source>
        <strain evidence="7 8">DSM 5718</strain>
    </source>
</reference>
<feature type="signal peptide" evidence="5">
    <location>
        <begin position="1"/>
        <end position="21"/>
    </location>
</feature>
<evidence type="ECO:0000256" key="4">
    <source>
        <dbReference type="ARBA" id="ARBA00022729"/>
    </source>
</evidence>
<dbReference type="EMBL" id="JAASRN010000002">
    <property type="protein sequence ID" value="NIK74413.1"/>
    <property type="molecule type" value="Genomic_DNA"/>
</dbReference>
<dbReference type="InterPro" id="IPR039424">
    <property type="entry name" value="SBP_5"/>
</dbReference>
<dbReference type="PANTHER" id="PTHR30290">
    <property type="entry name" value="PERIPLASMIC BINDING COMPONENT OF ABC TRANSPORTER"/>
    <property type="match status" value="1"/>
</dbReference>
<sequence>MKHFFSYIILALFFASCSDSSQESNWQENMPTGPAKGGVYYGGEFRLNESEYIKSLYPLSIADVYSYRVACQIYEGLFKFDPATLEIVNGLAESYTLDSSRTIYTIKLRKGVRFHDDPCFPGGKGREVTAQDVAYCFQRVCTQSSNNQGFTIFKDLLKGANEYYAASAGGNKPSFQITGIQVIDDYTIQLQLTRPYAFFLYNLARPFAFIYPREAVEKYGEDGLREKAVGTGPFVLASVDPGNSLLLKRNPHYYLKDEHGNPLPYLHGIKISFIAEKKTEYNEFHAGKLDMIYRLPTERIIDFLMEAEKSEHGEIQGFVLDRAPEMATQYLTFMTAKGVFKNKNLRKAFSFAIDREKILEFVLNGEGEAPGYHGIVPPVFKNYDIKQIRGYQLNIDSAQYYLAKAGYPNGVGFPEITLQVNAEGDRHLNVALEIQKQLQENLNIKINIETLPFAQLLENSLQGKFDLVRTAYFADYPNPENFLWLFTSMELPESLEEKAYPNIARYQNPLYDELYNKALLANTPEEAYRYLQQAEQILMDDAVILVLWYDESYRLLQPYVRNFPNNPMQYRDFTKVYFDKSYFEKQTAKK</sequence>
<dbReference type="Pfam" id="PF00496">
    <property type="entry name" value="SBP_bac_5"/>
    <property type="match status" value="1"/>
</dbReference>
<feature type="domain" description="Solute-binding protein family 5" evidence="6">
    <location>
        <begin position="86"/>
        <end position="488"/>
    </location>
</feature>
<evidence type="ECO:0000313" key="7">
    <source>
        <dbReference type="EMBL" id="NIK74413.1"/>
    </source>
</evidence>
<dbReference type="GO" id="GO:1904680">
    <property type="term" value="F:peptide transmembrane transporter activity"/>
    <property type="evidence" value="ECO:0007669"/>
    <property type="project" value="TreeGrafter"/>
</dbReference>
<dbReference type="Gene3D" id="3.40.190.10">
    <property type="entry name" value="Periplasmic binding protein-like II"/>
    <property type="match status" value="1"/>
</dbReference>
<comment type="subcellular location">
    <subcellularLocation>
        <location evidence="1">Cell envelope</location>
    </subcellularLocation>
</comment>